<sequence length="278" mass="32510">MELGLAFDDEDLEENTKKSKTNQLVSYNAKFCPPKWYEDADINDNDSAAQILKYRGDHSYIKKEYAAAIDHYEEAFGRLPANNKGMRREMKECQTRSYVALQQHKQALELAYQLKDDASTPDQHFQSLVLLTYVQEAAQDWPEFEESVKQLICCHPDSGNLWRRLSQCYWHRQHNQGTPEYYKLLTCLVRSRLVYSSVRRSVGMFVAERNESYLKQIGQQISDLNASDELIQKAKQFLSHDMSKVEQHEGGDNSVQKQMDVKDFDKRWYSWADELLPT</sequence>
<comment type="caution">
    <text evidence="1">The sequence shown here is derived from an EMBL/GenBank/DDBJ whole genome shotgun (WGS) entry which is preliminary data.</text>
</comment>
<dbReference type="SUPFAM" id="SSF48452">
    <property type="entry name" value="TPR-like"/>
    <property type="match status" value="1"/>
</dbReference>
<gene>
    <name evidence="1" type="ORF">KP79_PYT09049</name>
</gene>
<dbReference type="Pfam" id="PF17826">
    <property type="entry name" value="DUF5588"/>
    <property type="match status" value="1"/>
</dbReference>
<keyword evidence="2" id="KW-1185">Reference proteome</keyword>
<protein>
    <submittedName>
        <fullName evidence="1">Uncharacterized protein C8orf76</fullName>
    </submittedName>
</protein>
<dbReference type="OrthoDB" id="6334002at2759"/>
<accession>A0A210QAK5</accession>
<dbReference type="Proteomes" id="UP000242188">
    <property type="component" value="Unassembled WGS sequence"/>
</dbReference>
<evidence type="ECO:0000313" key="1">
    <source>
        <dbReference type="EMBL" id="OWF45749.1"/>
    </source>
</evidence>
<dbReference type="InterPro" id="IPR011990">
    <property type="entry name" value="TPR-like_helical_dom_sf"/>
</dbReference>
<evidence type="ECO:0000313" key="2">
    <source>
        <dbReference type="Proteomes" id="UP000242188"/>
    </source>
</evidence>
<dbReference type="PANTHER" id="PTHR31919">
    <property type="entry name" value="ZINC FINGERS AND HOMEOBOXES PROTEIN 1, ISOFORM 2"/>
    <property type="match status" value="1"/>
</dbReference>
<dbReference type="Gene3D" id="1.25.40.10">
    <property type="entry name" value="Tetratricopeptide repeat domain"/>
    <property type="match status" value="1"/>
</dbReference>
<name>A0A210QAK5_MIZYE</name>
<dbReference type="InterPro" id="IPR041404">
    <property type="entry name" value="DUF5588"/>
</dbReference>
<dbReference type="AlphaFoldDB" id="A0A210QAK5"/>
<organism evidence="1 2">
    <name type="scientific">Mizuhopecten yessoensis</name>
    <name type="common">Japanese scallop</name>
    <name type="synonym">Patinopecten yessoensis</name>
    <dbReference type="NCBI Taxonomy" id="6573"/>
    <lineage>
        <taxon>Eukaryota</taxon>
        <taxon>Metazoa</taxon>
        <taxon>Spiralia</taxon>
        <taxon>Lophotrochozoa</taxon>
        <taxon>Mollusca</taxon>
        <taxon>Bivalvia</taxon>
        <taxon>Autobranchia</taxon>
        <taxon>Pteriomorphia</taxon>
        <taxon>Pectinida</taxon>
        <taxon>Pectinoidea</taxon>
        <taxon>Pectinidae</taxon>
        <taxon>Mizuhopecten</taxon>
    </lineage>
</organism>
<reference evidence="1 2" key="1">
    <citation type="journal article" date="2017" name="Nat. Ecol. Evol.">
        <title>Scallop genome provides insights into evolution of bilaterian karyotype and development.</title>
        <authorList>
            <person name="Wang S."/>
            <person name="Zhang J."/>
            <person name="Jiao W."/>
            <person name="Li J."/>
            <person name="Xun X."/>
            <person name="Sun Y."/>
            <person name="Guo X."/>
            <person name="Huan P."/>
            <person name="Dong B."/>
            <person name="Zhang L."/>
            <person name="Hu X."/>
            <person name="Sun X."/>
            <person name="Wang J."/>
            <person name="Zhao C."/>
            <person name="Wang Y."/>
            <person name="Wang D."/>
            <person name="Huang X."/>
            <person name="Wang R."/>
            <person name="Lv J."/>
            <person name="Li Y."/>
            <person name="Zhang Z."/>
            <person name="Liu B."/>
            <person name="Lu W."/>
            <person name="Hui Y."/>
            <person name="Liang J."/>
            <person name="Zhou Z."/>
            <person name="Hou R."/>
            <person name="Li X."/>
            <person name="Liu Y."/>
            <person name="Li H."/>
            <person name="Ning X."/>
            <person name="Lin Y."/>
            <person name="Zhao L."/>
            <person name="Xing Q."/>
            <person name="Dou J."/>
            <person name="Li Y."/>
            <person name="Mao J."/>
            <person name="Guo H."/>
            <person name="Dou H."/>
            <person name="Li T."/>
            <person name="Mu C."/>
            <person name="Jiang W."/>
            <person name="Fu Q."/>
            <person name="Fu X."/>
            <person name="Miao Y."/>
            <person name="Liu J."/>
            <person name="Yu Q."/>
            <person name="Li R."/>
            <person name="Liao H."/>
            <person name="Li X."/>
            <person name="Kong Y."/>
            <person name="Jiang Z."/>
            <person name="Chourrout D."/>
            <person name="Li R."/>
            <person name="Bao Z."/>
        </authorList>
    </citation>
    <scope>NUCLEOTIDE SEQUENCE [LARGE SCALE GENOMIC DNA]</scope>
    <source>
        <strain evidence="1 2">PY_sf001</strain>
    </source>
</reference>
<proteinExistence type="predicted"/>
<dbReference type="EMBL" id="NEDP02004406">
    <property type="protein sequence ID" value="OWF45749.1"/>
    <property type="molecule type" value="Genomic_DNA"/>
</dbReference>
<dbReference type="PANTHER" id="PTHR31919:SF1">
    <property type="entry name" value="ZINC FINGERS AND HOMEOBOXES PROTEIN 1, ISOFORM 2"/>
    <property type="match status" value="1"/>
</dbReference>